<dbReference type="CDD" id="cd02042">
    <property type="entry name" value="ParAB_family"/>
    <property type="match status" value="1"/>
</dbReference>
<sequence length="253" mass="28192">MIYAVLNQKGGVGKSTIAVNLAYGLAQAGKRTLLIDLDPQAHASVIYCPEIPKELTTKEIFTDRSLDLHQLIRPAIVNGEPSPGLFIIPSNIRLAITAEQITVRTHREKLLYNHIKKIASEFDIILIDCPPNLGVLTINAIYTADQIIIPTIYGKYSLDGIADLFSSIAEVKESENFKYLILRNAYDGRNKQTNQFIETQLEPFSDKLLKTVIRKTEALNQAQINNEPVFTFDPKGNGTQDFLALTQEVLTHG</sequence>
<dbReference type="SUPFAM" id="SSF52540">
    <property type="entry name" value="P-loop containing nucleoside triphosphate hydrolases"/>
    <property type="match status" value="1"/>
</dbReference>
<gene>
    <name evidence="2" type="ORF">BN874_1270004</name>
</gene>
<protein>
    <submittedName>
        <fullName evidence="2">Chromosome partitioning ParA family protein</fullName>
    </submittedName>
</protein>
<name>A0A7U7G8V4_9GAMM</name>
<comment type="caution">
    <text evidence="2">The sequence shown here is derived from an EMBL/GenBank/DDBJ whole genome shotgun (WGS) entry which is preliminary data.</text>
</comment>
<dbReference type="EMBL" id="CBTK010000032">
    <property type="protein sequence ID" value="CDH43645.1"/>
    <property type="molecule type" value="Genomic_DNA"/>
</dbReference>
<dbReference type="PANTHER" id="PTHR13696">
    <property type="entry name" value="P-LOOP CONTAINING NUCLEOSIDE TRIPHOSPHATE HYDROLASE"/>
    <property type="match status" value="1"/>
</dbReference>
<proteinExistence type="predicted"/>
<accession>A0A7U7G8V4</accession>
<dbReference type="Pfam" id="PF13614">
    <property type="entry name" value="AAA_31"/>
    <property type="match status" value="1"/>
</dbReference>
<dbReference type="InterPro" id="IPR025669">
    <property type="entry name" value="AAA_dom"/>
</dbReference>
<dbReference type="OrthoDB" id="69313at2"/>
<dbReference type="AlphaFoldDB" id="A0A7U7G8V4"/>
<dbReference type="Proteomes" id="UP000019184">
    <property type="component" value="Unassembled WGS sequence"/>
</dbReference>
<evidence type="ECO:0000313" key="2">
    <source>
        <dbReference type="EMBL" id="CDH43645.1"/>
    </source>
</evidence>
<dbReference type="PANTHER" id="PTHR13696:SF52">
    <property type="entry name" value="PARA FAMILY PROTEIN CT_582"/>
    <property type="match status" value="1"/>
</dbReference>
<keyword evidence="3" id="KW-1185">Reference proteome</keyword>
<feature type="domain" description="AAA" evidence="1">
    <location>
        <begin position="2"/>
        <end position="176"/>
    </location>
</feature>
<dbReference type="RefSeq" id="WP_051497341.1">
    <property type="nucleotide sequence ID" value="NZ_CBTK010000032.1"/>
</dbReference>
<reference evidence="2 3" key="1">
    <citation type="journal article" date="2014" name="ISME J.">
        <title>Candidatus Competibacter-lineage genomes retrieved from metagenomes reveal functional metabolic diversity.</title>
        <authorList>
            <person name="McIlroy S.J."/>
            <person name="Albertsen M."/>
            <person name="Andresen E.K."/>
            <person name="Saunders A.M."/>
            <person name="Kristiansen R."/>
            <person name="Stokholm-Bjerregaard M."/>
            <person name="Nielsen K.L."/>
            <person name="Nielsen P.H."/>
        </authorList>
    </citation>
    <scope>NUCLEOTIDE SEQUENCE [LARGE SCALE GENOMIC DNA]</scope>
    <source>
        <strain evidence="2 3">Run_B_J11</strain>
    </source>
</reference>
<dbReference type="InterPro" id="IPR027417">
    <property type="entry name" value="P-loop_NTPase"/>
</dbReference>
<dbReference type="PIRSF" id="PIRSF009320">
    <property type="entry name" value="Nuc_binding_HP_1000"/>
    <property type="match status" value="1"/>
</dbReference>
<organism evidence="2 3">
    <name type="scientific">Candidatus Contendobacter odensis Run_B_J11</name>
    <dbReference type="NCBI Taxonomy" id="1400861"/>
    <lineage>
        <taxon>Bacteria</taxon>
        <taxon>Pseudomonadati</taxon>
        <taxon>Pseudomonadota</taxon>
        <taxon>Gammaproteobacteria</taxon>
        <taxon>Candidatus Competibacteraceae</taxon>
        <taxon>Candidatus Contendibacter</taxon>
    </lineage>
</organism>
<evidence type="ECO:0000313" key="3">
    <source>
        <dbReference type="Proteomes" id="UP000019184"/>
    </source>
</evidence>
<dbReference type="Gene3D" id="3.40.50.300">
    <property type="entry name" value="P-loop containing nucleotide triphosphate hydrolases"/>
    <property type="match status" value="1"/>
</dbReference>
<evidence type="ECO:0000259" key="1">
    <source>
        <dbReference type="Pfam" id="PF13614"/>
    </source>
</evidence>
<dbReference type="InterPro" id="IPR050678">
    <property type="entry name" value="DNA_Partitioning_ATPase"/>
</dbReference>